<dbReference type="Proteomes" id="UP000807469">
    <property type="component" value="Unassembled WGS sequence"/>
</dbReference>
<organism evidence="1 2">
    <name type="scientific">Pholiota conissans</name>
    <dbReference type="NCBI Taxonomy" id="109636"/>
    <lineage>
        <taxon>Eukaryota</taxon>
        <taxon>Fungi</taxon>
        <taxon>Dikarya</taxon>
        <taxon>Basidiomycota</taxon>
        <taxon>Agaricomycotina</taxon>
        <taxon>Agaricomycetes</taxon>
        <taxon>Agaricomycetidae</taxon>
        <taxon>Agaricales</taxon>
        <taxon>Agaricineae</taxon>
        <taxon>Strophariaceae</taxon>
        <taxon>Pholiota</taxon>
    </lineage>
</organism>
<reference evidence="1" key="1">
    <citation type="submission" date="2020-11" db="EMBL/GenBank/DDBJ databases">
        <authorList>
            <consortium name="DOE Joint Genome Institute"/>
            <person name="Ahrendt S."/>
            <person name="Riley R."/>
            <person name="Andreopoulos W."/>
            <person name="Labutti K."/>
            <person name="Pangilinan J."/>
            <person name="Ruiz-Duenas F.J."/>
            <person name="Barrasa J.M."/>
            <person name="Sanchez-Garcia M."/>
            <person name="Camarero S."/>
            <person name="Miyauchi S."/>
            <person name="Serrano A."/>
            <person name="Linde D."/>
            <person name="Babiker R."/>
            <person name="Drula E."/>
            <person name="Ayuso-Fernandez I."/>
            <person name="Pacheco R."/>
            <person name="Padilla G."/>
            <person name="Ferreira P."/>
            <person name="Barriuso J."/>
            <person name="Kellner H."/>
            <person name="Castanera R."/>
            <person name="Alfaro M."/>
            <person name="Ramirez L."/>
            <person name="Pisabarro A.G."/>
            <person name="Kuo A."/>
            <person name="Tritt A."/>
            <person name="Lipzen A."/>
            <person name="He G."/>
            <person name="Yan M."/>
            <person name="Ng V."/>
            <person name="Cullen D."/>
            <person name="Martin F."/>
            <person name="Rosso M.-N."/>
            <person name="Henrissat B."/>
            <person name="Hibbett D."/>
            <person name="Martinez A.T."/>
            <person name="Grigoriev I.V."/>
        </authorList>
    </citation>
    <scope>NUCLEOTIDE SEQUENCE</scope>
    <source>
        <strain evidence="1">CIRM-BRFM 674</strain>
    </source>
</reference>
<dbReference type="AlphaFoldDB" id="A0A9P5Z1B1"/>
<sequence length="280" mass="31211">MDRLGLVFGVLAGMPAGKGWQKVHDGALRAMYVARMLLRDIAARYQDHRRGAYLALSSGISHGGGQLQPSNLRWSGVIAKVLSFLLQNPAFRRISGFANCILQAYAPRLHRYCVRTMDSLEDKYPSLHRPFPESAFAACCFNLGPQTVSYPHRDHANLSWGWCAITALGSFDHTKGGHLILWDLNCAAPLRPGATILIPSALLEHSNAAILASEERFSFVQFSAGGLFRWVENEFQTETAWRSQATKEDLQLREVEIQNRWPKGLSMLSSIDEFAPPKSK</sequence>
<dbReference type="EMBL" id="MU155222">
    <property type="protein sequence ID" value="KAF9479006.1"/>
    <property type="molecule type" value="Genomic_DNA"/>
</dbReference>
<gene>
    <name evidence="1" type="ORF">BDN70DRAFT_807744</name>
</gene>
<evidence type="ECO:0000313" key="2">
    <source>
        <dbReference type="Proteomes" id="UP000807469"/>
    </source>
</evidence>
<dbReference type="Gene3D" id="3.60.130.30">
    <property type="match status" value="1"/>
</dbReference>
<comment type="caution">
    <text evidence="1">The sequence shown here is derived from an EMBL/GenBank/DDBJ whole genome shotgun (WGS) entry which is preliminary data.</text>
</comment>
<proteinExistence type="predicted"/>
<name>A0A9P5Z1B1_9AGAR</name>
<dbReference type="OrthoDB" id="3202607at2759"/>
<accession>A0A9P5Z1B1</accession>
<evidence type="ECO:0000313" key="1">
    <source>
        <dbReference type="EMBL" id="KAF9479006.1"/>
    </source>
</evidence>
<keyword evidence="2" id="KW-1185">Reference proteome</keyword>
<protein>
    <submittedName>
        <fullName evidence="1">Uncharacterized protein</fullName>
    </submittedName>
</protein>